<evidence type="ECO:0000313" key="2">
    <source>
        <dbReference type="EMBL" id="EDM74312.1"/>
    </source>
</evidence>
<evidence type="ECO:0000313" key="3">
    <source>
        <dbReference type="Proteomes" id="UP000005801"/>
    </source>
</evidence>
<keyword evidence="3" id="KW-1185">Reference proteome</keyword>
<organism evidence="2 3">
    <name type="scientific">Plesiocystis pacifica SIR-1</name>
    <dbReference type="NCBI Taxonomy" id="391625"/>
    <lineage>
        <taxon>Bacteria</taxon>
        <taxon>Pseudomonadati</taxon>
        <taxon>Myxococcota</taxon>
        <taxon>Polyangia</taxon>
        <taxon>Nannocystales</taxon>
        <taxon>Nannocystaceae</taxon>
        <taxon>Plesiocystis</taxon>
    </lineage>
</organism>
<name>A6GIJ2_9BACT</name>
<evidence type="ECO:0000256" key="1">
    <source>
        <dbReference type="SAM" id="Phobius"/>
    </source>
</evidence>
<comment type="caution">
    <text evidence="2">The sequence shown here is derived from an EMBL/GenBank/DDBJ whole genome shotgun (WGS) entry which is preliminary data.</text>
</comment>
<proteinExistence type="predicted"/>
<dbReference type="RefSeq" id="WP_006976528.1">
    <property type="nucleotide sequence ID" value="NZ_ABCS01000137.1"/>
</dbReference>
<dbReference type="AlphaFoldDB" id="A6GIJ2"/>
<feature type="transmembrane region" description="Helical" evidence="1">
    <location>
        <begin position="44"/>
        <end position="71"/>
    </location>
</feature>
<dbReference type="EMBL" id="ABCS01000137">
    <property type="protein sequence ID" value="EDM74312.1"/>
    <property type="molecule type" value="Genomic_DNA"/>
</dbReference>
<dbReference type="Proteomes" id="UP000005801">
    <property type="component" value="Unassembled WGS sequence"/>
</dbReference>
<keyword evidence="1" id="KW-0472">Membrane</keyword>
<protein>
    <submittedName>
        <fullName evidence="2">Uncharacterized protein</fullName>
    </submittedName>
</protein>
<gene>
    <name evidence="2" type="ORF">PPSIR1_32260</name>
</gene>
<sequence length="88" mass="8526">MALGLILLATAVGGGTYLYAKSKQATTGTAAVAGAATGAGAAGAVLLVQAALPILIVAGIIGLPAAGIYYIGKARGERKALGPGRRDY</sequence>
<keyword evidence="1" id="KW-1133">Transmembrane helix</keyword>
<accession>A6GIJ2</accession>
<keyword evidence="1" id="KW-0812">Transmembrane</keyword>
<reference evidence="2 3" key="1">
    <citation type="submission" date="2007-06" db="EMBL/GenBank/DDBJ databases">
        <authorList>
            <person name="Shimkets L."/>
            <person name="Ferriera S."/>
            <person name="Johnson J."/>
            <person name="Kravitz S."/>
            <person name="Beeson K."/>
            <person name="Sutton G."/>
            <person name="Rogers Y.-H."/>
            <person name="Friedman R."/>
            <person name="Frazier M."/>
            <person name="Venter J.C."/>
        </authorList>
    </citation>
    <scope>NUCLEOTIDE SEQUENCE [LARGE SCALE GENOMIC DNA]</scope>
    <source>
        <strain evidence="2 3">SIR-1</strain>
    </source>
</reference>